<dbReference type="InterPro" id="IPR036249">
    <property type="entry name" value="Thioredoxin-like_sf"/>
</dbReference>
<gene>
    <name evidence="1" type="ORF">EYB53_000525</name>
</gene>
<dbReference type="EMBL" id="SIJK02000001">
    <property type="protein sequence ID" value="MBP1464179.1"/>
    <property type="molecule type" value="Genomic_DNA"/>
</dbReference>
<dbReference type="RefSeq" id="WP_135475607.1">
    <property type="nucleotide sequence ID" value="NZ_SIJK02000001.1"/>
</dbReference>
<dbReference type="Proteomes" id="UP001193081">
    <property type="component" value="Unassembled WGS sequence"/>
</dbReference>
<evidence type="ECO:0000313" key="2">
    <source>
        <dbReference type="Proteomes" id="UP001193081"/>
    </source>
</evidence>
<name>A0ABS4D418_9CHLR</name>
<comment type="caution">
    <text evidence="1">The sequence shown here is derived from an EMBL/GenBank/DDBJ whole genome shotgun (WGS) entry which is preliminary data.</text>
</comment>
<evidence type="ECO:0000313" key="1">
    <source>
        <dbReference type="EMBL" id="MBP1464179.1"/>
    </source>
</evidence>
<proteinExistence type="predicted"/>
<protein>
    <recommendedName>
        <fullName evidence="3">Thioredoxin-like fold domain-containing protein</fullName>
    </recommendedName>
</protein>
<reference evidence="1 2" key="1">
    <citation type="submission" date="2021-03" db="EMBL/GenBank/DDBJ databases">
        <authorList>
            <person name="Grouzdev D.S."/>
        </authorList>
    </citation>
    <scope>NUCLEOTIDE SEQUENCE [LARGE SCALE GENOMIC DNA]</scope>
    <source>
        <strain evidence="1 2">M50-1</strain>
    </source>
</reference>
<organism evidence="1 2">
    <name type="scientific">Candidatus Chloroploca mongolica</name>
    <dbReference type="NCBI Taxonomy" id="2528176"/>
    <lineage>
        <taxon>Bacteria</taxon>
        <taxon>Bacillati</taxon>
        <taxon>Chloroflexota</taxon>
        <taxon>Chloroflexia</taxon>
        <taxon>Chloroflexales</taxon>
        <taxon>Chloroflexineae</taxon>
        <taxon>Oscillochloridaceae</taxon>
        <taxon>Candidatus Chloroploca</taxon>
    </lineage>
</organism>
<keyword evidence="2" id="KW-1185">Reference proteome</keyword>
<evidence type="ECO:0008006" key="3">
    <source>
        <dbReference type="Google" id="ProtNLM"/>
    </source>
</evidence>
<sequence>MTPLYVYVSADCPVCARTLLLVADVRAQEPEYPIEVIDLAQPGTTKPAMVFGTPTYVFKGRILSLGNPTLETLLNLFREDG</sequence>
<dbReference type="SUPFAM" id="SSF52833">
    <property type="entry name" value="Thioredoxin-like"/>
    <property type="match status" value="1"/>
</dbReference>
<accession>A0ABS4D418</accession>
<dbReference type="Gene3D" id="3.40.30.10">
    <property type="entry name" value="Glutaredoxin"/>
    <property type="match status" value="1"/>
</dbReference>